<dbReference type="EMBL" id="PGUY01000002">
    <property type="protein sequence ID" value="PLT31774.1"/>
    <property type="molecule type" value="Genomic_DNA"/>
</dbReference>
<dbReference type="PANTHER" id="PTHR39181">
    <property type="entry name" value="TYROSINE-PROTEIN PHOSPHATASE YWQE"/>
    <property type="match status" value="1"/>
</dbReference>
<comment type="catalytic activity">
    <reaction evidence="4 5">
        <text>O-phospho-L-tyrosyl-[protein] + H2O = L-tyrosyl-[protein] + phosphate</text>
        <dbReference type="Rhea" id="RHEA:10684"/>
        <dbReference type="Rhea" id="RHEA-COMP:10136"/>
        <dbReference type="Rhea" id="RHEA-COMP:20101"/>
        <dbReference type="ChEBI" id="CHEBI:15377"/>
        <dbReference type="ChEBI" id="CHEBI:43474"/>
        <dbReference type="ChEBI" id="CHEBI:46858"/>
        <dbReference type="ChEBI" id="CHEBI:61978"/>
        <dbReference type="EC" id="3.1.3.48"/>
    </reaction>
</comment>
<dbReference type="InterPro" id="IPR016195">
    <property type="entry name" value="Pol/histidinol_Pase-like"/>
</dbReference>
<dbReference type="Proteomes" id="UP000234748">
    <property type="component" value="Unassembled WGS sequence"/>
</dbReference>
<gene>
    <name evidence="6" type="ORF">CUU66_01025</name>
</gene>
<accession>A0A2N5MBP3</accession>
<dbReference type="OrthoDB" id="9788539at2"/>
<organism evidence="6 7">
    <name type="scientific">Peribacillus deserti</name>
    <dbReference type="NCBI Taxonomy" id="673318"/>
    <lineage>
        <taxon>Bacteria</taxon>
        <taxon>Bacillati</taxon>
        <taxon>Bacillota</taxon>
        <taxon>Bacilli</taxon>
        <taxon>Bacillales</taxon>
        <taxon>Bacillaceae</taxon>
        <taxon>Peribacillus</taxon>
    </lineage>
</organism>
<evidence type="ECO:0000256" key="1">
    <source>
        <dbReference type="ARBA" id="ARBA00005750"/>
    </source>
</evidence>
<sequence>MIDIHCHILPGVDDGPESNYKSIDLARLAVEQGIHTIVATPHHIPGSYSNTREEILRKVDNFNEQLKSEKVPLTVLPGQETRISGTLIEELDQGDILTLNDKLSSMLIEFPKDHVPKYTEKLFYDLQLKGISPIIVHPEQNLEILEDPEVLYQLIKKGAYAQVDAESVAGKLGRTAKRFTHDLIKAKQVQFIGSNARDMTKRSFKMNLALKEIKKSFGNETINMFMVNAEKVIKGEPVFKEEPDRLKKVKKFVLFK</sequence>
<reference evidence="6 7" key="1">
    <citation type="submission" date="2017-11" db="EMBL/GenBank/DDBJ databases">
        <title>Comparitive Functional Genomics of Dry Heat Resistant strains isolated from the Viking Spacecraft.</title>
        <authorList>
            <person name="Seuylemezian A."/>
            <person name="Cooper K."/>
            <person name="Vaishampayan P."/>
        </authorList>
    </citation>
    <scope>NUCLEOTIDE SEQUENCE [LARGE SCALE GENOMIC DNA]</scope>
    <source>
        <strain evidence="6 7">V1-29</strain>
    </source>
</reference>
<dbReference type="RefSeq" id="WP_101639822.1">
    <property type="nucleotide sequence ID" value="NZ_PGUY01000002.1"/>
</dbReference>
<dbReference type="PANTHER" id="PTHR39181:SF1">
    <property type="entry name" value="TYROSINE-PROTEIN PHOSPHATASE YWQE"/>
    <property type="match status" value="1"/>
</dbReference>
<evidence type="ECO:0000256" key="4">
    <source>
        <dbReference type="ARBA" id="ARBA00051722"/>
    </source>
</evidence>
<dbReference type="AlphaFoldDB" id="A0A2N5MBP3"/>
<name>A0A2N5MBP3_9BACI</name>
<protein>
    <recommendedName>
        <fullName evidence="5">Tyrosine-protein phosphatase</fullName>
        <ecNumber evidence="5">3.1.3.48</ecNumber>
    </recommendedName>
</protein>
<evidence type="ECO:0000256" key="3">
    <source>
        <dbReference type="ARBA" id="ARBA00022912"/>
    </source>
</evidence>
<dbReference type="SUPFAM" id="SSF89550">
    <property type="entry name" value="PHP domain-like"/>
    <property type="match status" value="1"/>
</dbReference>
<evidence type="ECO:0000256" key="5">
    <source>
        <dbReference type="PIRNR" id="PIRNR016557"/>
    </source>
</evidence>
<keyword evidence="2 5" id="KW-0378">Hydrolase</keyword>
<comment type="similarity">
    <text evidence="1 5">Belongs to the metallo-dependent hydrolases superfamily. CpsB/CapC family.</text>
</comment>
<dbReference type="Gene3D" id="3.20.20.140">
    <property type="entry name" value="Metal-dependent hydrolases"/>
    <property type="match status" value="1"/>
</dbReference>
<dbReference type="PIRSF" id="PIRSF016557">
    <property type="entry name" value="Caps_synth_CpsB"/>
    <property type="match status" value="1"/>
</dbReference>
<dbReference type="EC" id="3.1.3.48" evidence="5"/>
<dbReference type="Pfam" id="PF19567">
    <property type="entry name" value="CpsB_CapC"/>
    <property type="match status" value="1"/>
</dbReference>
<keyword evidence="7" id="KW-1185">Reference proteome</keyword>
<proteinExistence type="inferred from homology"/>
<evidence type="ECO:0000313" key="6">
    <source>
        <dbReference type="EMBL" id="PLT31774.1"/>
    </source>
</evidence>
<dbReference type="GO" id="GO:0030145">
    <property type="term" value="F:manganese ion binding"/>
    <property type="evidence" value="ECO:0007669"/>
    <property type="project" value="UniProtKB-UniRule"/>
</dbReference>
<dbReference type="GO" id="GO:0004725">
    <property type="term" value="F:protein tyrosine phosphatase activity"/>
    <property type="evidence" value="ECO:0007669"/>
    <property type="project" value="UniProtKB-UniRule"/>
</dbReference>
<dbReference type="InterPro" id="IPR016667">
    <property type="entry name" value="Caps_polysacc_synth_CpsB/CapC"/>
</dbReference>
<comment type="caution">
    <text evidence="6">The sequence shown here is derived from an EMBL/GenBank/DDBJ whole genome shotgun (WGS) entry which is preliminary data.</text>
</comment>
<evidence type="ECO:0000256" key="2">
    <source>
        <dbReference type="ARBA" id="ARBA00022801"/>
    </source>
</evidence>
<evidence type="ECO:0000313" key="7">
    <source>
        <dbReference type="Proteomes" id="UP000234748"/>
    </source>
</evidence>
<keyword evidence="3 5" id="KW-0904">Protein phosphatase</keyword>